<evidence type="ECO:0000256" key="4">
    <source>
        <dbReference type="ARBA" id="ARBA00023163"/>
    </source>
</evidence>
<organism evidence="8 9">
    <name type="scientific">Elachura formosa</name>
    <name type="common">spotted wren-babbler</name>
    <dbReference type="NCBI Taxonomy" id="1463973"/>
    <lineage>
        <taxon>Eukaryota</taxon>
        <taxon>Metazoa</taxon>
        <taxon>Chordata</taxon>
        <taxon>Craniata</taxon>
        <taxon>Vertebrata</taxon>
        <taxon>Euteleostomi</taxon>
        <taxon>Archelosauria</taxon>
        <taxon>Archosauria</taxon>
        <taxon>Dinosauria</taxon>
        <taxon>Saurischia</taxon>
        <taxon>Theropoda</taxon>
        <taxon>Coelurosauria</taxon>
        <taxon>Aves</taxon>
        <taxon>Neognathae</taxon>
        <taxon>Neoaves</taxon>
        <taxon>Telluraves</taxon>
        <taxon>Australaves</taxon>
        <taxon>Passeriformes</taxon>
        <taxon>Elachuridae</taxon>
        <taxon>Elachura</taxon>
    </lineage>
</organism>
<evidence type="ECO:0000313" key="8">
    <source>
        <dbReference type="EMBL" id="NXD28419.1"/>
    </source>
</evidence>
<dbReference type="Gene3D" id="1.10.10.10">
    <property type="entry name" value="Winged helix-like DNA-binding domain superfamily/Winged helix DNA-binding domain"/>
    <property type="match status" value="1"/>
</dbReference>
<keyword evidence="5" id="KW-0539">Nucleus</keyword>
<keyword evidence="3 5" id="KW-0238">DNA-binding</keyword>
<dbReference type="GO" id="GO:0000978">
    <property type="term" value="F:RNA polymerase II cis-regulatory region sequence-specific DNA binding"/>
    <property type="evidence" value="ECO:0007669"/>
    <property type="project" value="InterPro"/>
</dbReference>
<comment type="similarity">
    <text evidence="1 5">Belongs to the E2F/DP family.</text>
</comment>
<dbReference type="Pfam" id="PF16421">
    <property type="entry name" value="E2F_CC-MB"/>
    <property type="match status" value="1"/>
</dbReference>
<dbReference type="InterPro" id="IPR003316">
    <property type="entry name" value="E2F_WHTH_DNA-bd_dom"/>
</dbReference>
<dbReference type="InterPro" id="IPR037241">
    <property type="entry name" value="E2F-DP_heterodim"/>
</dbReference>
<feature type="compositionally biased region" description="Basic and acidic residues" evidence="6">
    <location>
        <begin position="1"/>
        <end position="14"/>
    </location>
</feature>
<dbReference type="Pfam" id="PF02319">
    <property type="entry name" value="WHD_E2F_TDP"/>
    <property type="match status" value="1"/>
</dbReference>
<evidence type="ECO:0000256" key="5">
    <source>
        <dbReference type="RuleBase" id="RU003796"/>
    </source>
</evidence>
<dbReference type="InterPro" id="IPR015633">
    <property type="entry name" value="E2F"/>
</dbReference>
<dbReference type="FunFam" id="1.10.10.10:FF:000008">
    <property type="entry name" value="E2F transcription factor 1"/>
    <property type="match status" value="1"/>
</dbReference>
<dbReference type="InterPro" id="IPR036390">
    <property type="entry name" value="WH_DNA-bd_sf"/>
</dbReference>
<comment type="caution">
    <text evidence="8">The sequence shown here is derived from an EMBL/GenBank/DDBJ whole genome shotgun (WGS) entry which is preliminary data.</text>
</comment>
<feature type="non-terminal residue" evidence="8">
    <location>
        <position position="1"/>
    </location>
</feature>
<dbReference type="SMART" id="SM01372">
    <property type="entry name" value="E2F_TDP"/>
    <property type="match status" value="1"/>
</dbReference>
<dbReference type="EMBL" id="WBNG01000739">
    <property type="protein sequence ID" value="NXD28419.1"/>
    <property type="molecule type" value="Genomic_DNA"/>
</dbReference>
<dbReference type="PANTHER" id="PTHR12081">
    <property type="entry name" value="TRANSCRIPTION FACTOR E2F"/>
    <property type="match status" value="1"/>
</dbReference>
<name>A0A851UJY0_9PASS</name>
<dbReference type="Gene3D" id="6.10.250.540">
    <property type="match status" value="1"/>
</dbReference>
<reference evidence="8" key="1">
    <citation type="submission" date="2019-09" db="EMBL/GenBank/DDBJ databases">
        <title>Bird 10,000 Genomes (B10K) Project - Family phase.</title>
        <authorList>
            <person name="Zhang G."/>
        </authorList>
    </citation>
    <scope>NUCLEOTIDE SEQUENCE</scope>
    <source>
        <strain evidence="8">B10K-IZCAS-20218</strain>
        <tissue evidence="8">Blood</tissue>
    </source>
</reference>
<dbReference type="GO" id="GO:0090575">
    <property type="term" value="C:RNA polymerase II transcription regulator complex"/>
    <property type="evidence" value="ECO:0007669"/>
    <property type="project" value="TreeGrafter"/>
</dbReference>
<dbReference type="AlphaFoldDB" id="A0A851UJY0"/>
<dbReference type="GO" id="GO:0000981">
    <property type="term" value="F:DNA-binding transcription factor activity, RNA polymerase II-specific"/>
    <property type="evidence" value="ECO:0007669"/>
    <property type="project" value="TreeGrafter"/>
</dbReference>
<feature type="non-terminal residue" evidence="8">
    <location>
        <position position="394"/>
    </location>
</feature>
<feature type="domain" description="E2F/DP family winged-helix DNA-binding" evidence="7">
    <location>
        <begin position="39"/>
        <end position="104"/>
    </location>
</feature>
<accession>A0A851UJY0</accession>
<gene>
    <name evidence="8" type="primary">E2f2</name>
    <name evidence="8" type="ORF">ELAFOR_R04836</name>
</gene>
<evidence type="ECO:0000256" key="1">
    <source>
        <dbReference type="ARBA" id="ARBA00010940"/>
    </source>
</evidence>
<evidence type="ECO:0000256" key="6">
    <source>
        <dbReference type="SAM" id="MobiDB-lite"/>
    </source>
</evidence>
<evidence type="ECO:0000259" key="7">
    <source>
        <dbReference type="SMART" id="SM01372"/>
    </source>
</evidence>
<protein>
    <submittedName>
        <fullName evidence="8">E2F2 factor</fullName>
    </submittedName>
</protein>
<evidence type="ECO:0000256" key="3">
    <source>
        <dbReference type="ARBA" id="ARBA00023125"/>
    </source>
</evidence>
<feature type="region of interest" description="Disordered" evidence="6">
    <location>
        <begin position="1"/>
        <end position="39"/>
    </location>
</feature>
<evidence type="ECO:0000313" key="9">
    <source>
        <dbReference type="Proteomes" id="UP000623542"/>
    </source>
</evidence>
<dbReference type="GO" id="GO:0046983">
    <property type="term" value="F:protein dimerization activity"/>
    <property type="evidence" value="ECO:0007669"/>
    <property type="project" value="InterPro"/>
</dbReference>
<dbReference type="InterPro" id="IPR036388">
    <property type="entry name" value="WH-like_DNA-bd_sf"/>
</dbReference>
<keyword evidence="2 5" id="KW-0805">Transcription regulation</keyword>
<evidence type="ECO:0000256" key="2">
    <source>
        <dbReference type="ARBA" id="ARBA00023015"/>
    </source>
</evidence>
<dbReference type="Proteomes" id="UP000623542">
    <property type="component" value="Unassembled WGS sequence"/>
</dbReference>
<dbReference type="SUPFAM" id="SSF144074">
    <property type="entry name" value="E2F-DP heterodimerization region"/>
    <property type="match status" value="2"/>
</dbReference>
<comment type="subcellular location">
    <subcellularLocation>
        <location evidence="5">Nucleus</location>
    </subcellularLocation>
</comment>
<keyword evidence="9" id="KW-1185">Reference proteome</keyword>
<dbReference type="CDD" id="cd14660">
    <property type="entry name" value="E2F_DD"/>
    <property type="match status" value="1"/>
</dbReference>
<dbReference type="OrthoDB" id="1743261at2759"/>
<dbReference type="PANTHER" id="PTHR12081:SF50">
    <property type="entry name" value="TRANSCRIPTION FACTOR E2F2"/>
    <property type="match status" value="1"/>
</dbReference>
<keyword evidence="4 5" id="KW-0804">Transcription</keyword>
<dbReference type="InterPro" id="IPR032198">
    <property type="entry name" value="E2F_CC-MB"/>
</dbReference>
<sequence length="394" mass="43751">AKRKLDLEGPEFRTPKGKGWTVAQVPSPRTPKSPGEKTRYDTSLGLLTKKFIRLLNESPEGVVDLNRAAEVLEVQKRRIYDITNVLEGIQLIRKKSKNHIQWMQGVLCHHSDAISIGRGTGIFEDAAMVAKQQVLHGELAELAKTERMLDQLMQDCALQIQQLADDETIQRYPCCWRWEGGRGLMPFLQPFLFLYLSTLAYITYQDLHAINSFQEQTVIAVKAPPETQLEVPDFSQENFQLHLKSTNGPIEVYLCPEEITEESPTKDHPVSSAATSPQDHPILLSLPNSSLSATQPPHLISQSWGGTGTALSPPSLPLPIQGGSSSLLGIEPGLLGSPAHLLQQTEDQLPCTPSHPDLGCFVTFSPHLEWDDYLWGLESEGVTDLFETYDLGDL</sequence>
<proteinExistence type="inferred from homology"/>
<dbReference type="SUPFAM" id="SSF46785">
    <property type="entry name" value="Winged helix' DNA-binding domain"/>
    <property type="match status" value="1"/>
</dbReference>